<sequence>MATELKEYEADIDVPIESIQNIDKNVLHKLPINTKILSAKPHSTSLWTRTACLNVETDGQPGRYFLKTTFGERGRLMVSGEFSSMSRIYSVSPDLVPRPIAWGTYDSLADVHFFLCEFREMKEELPDLDSFPARMADLHRNATSENGKFGNDMKTFHGKTPIEHGWSDTWEEYFTRTTRALLEMEQEVQGPNQEILDLSGPFFDKVIPRLLRPLETGGRSIRPALIHGDLWHGNAAVDASSGEPLIYDAASFYAHNECVFPISFFILHFPFLRTRTDTLNDELAVWRQPWNDIGTPYRLEYIKYYPPSPPEEDFEHRGELYATRVNILDSILYNKDDHYRQMLLESLRSIVKMFSD</sequence>
<proteinExistence type="predicted"/>
<dbReference type="PANTHER" id="PTHR12149:SF8">
    <property type="entry name" value="PROTEIN-RIBULOSAMINE 3-KINASE"/>
    <property type="match status" value="1"/>
</dbReference>
<gene>
    <name evidence="3" type="ORF">CLO192961_LOCUS434859</name>
</gene>
<comment type="caution">
    <text evidence="3">The sequence shown here is derived from an EMBL/GenBank/DDBJ whole genome shotgun (WGS) entry which is preliminary data.</text>
</comment>
<dbReference type="Gene3D" id="3.90.1200.10">
    <property type="match status" value="1"/>
</dbReference>
<protein>
    <recommendedName>
        <fullName evidence="1">protein-ribulosamine 3-kinase</fullName>
        <ecNumber evidence="1">2.7.1.172</ecNumber>
    </recommendedName>
</protein>
<keyword evidence="4" id="KW-1185">Reference proteome</keyword>
<dbReference type="PANTHER" id="PTHR12149">
    <property type="entry name" value="FRUCTOSAMINE 3 KINASE-RELATED PROTEIN"/>
    <property type="match status" value="1"/>
</dbReference>
<evidence type="ECO:0000256" key="2">
    <source>
        <dbReference type="ARBA" id="ARBA00048655"/>
    </source>
</evidence>
<dbReference type="SUPFAM" id="SSF56112">
    <property type="entry name" value="Protein kinase-like (PK-like)"/>
    <property type="match status" value="1"/>
</dbReference>
<evidence type="ECO:0000313" key="3">
    <source>
        <dbReference type="EMBL" id="VUC36104.1"/>
    </source>
</evidence>
<evidence type="ECO:0000313" key="4">
    <source>
        <dbReference type="Proteomes" id="UP000766486"/>
    </source>
</evidence>
<comment type="catalytic activity">
    <reaction evidence="2">
        <text>N(6)-D-ribulosyl-L-lysyl-[protein] + ATP = N(6)-(3-O-phospho-D-ribulosyl)-L-lysyl-[protein] + ADP + H(+)</text>
        <dbReference type="Rhea" id="RHEA:48432"/>
        <dbReference type="Rhea" id="RHEA-COMP:12103"/>
        <dbReference type="Rhea" id="RHEA-COMP:12104"/>
        <dbReference type="ChEBI" id="CHEBI:15378"/>
        <dbReference type="ChEBI" id="CHEBI:30616"/>
        <dbReference type="ChEBI" id="CHEBI:90418"/>
        <dbReference type="ChEBI" id="CHEBI:90420"/>
        <dbReference type="ChEBI" id="CHEBI:456216"/>
        <dbReference type="EC" id="2.7.1.172"/>
    </reaction>
    <physiologicalReaction direction="left-to-right" evidence="2">
        <dbReference type="Rhea" id="RHEA:48433"/>
    </physiologicalReaction>
</comment>
<reference evidence="3 4" key="1">
    <citation type="submission" date="2019-06" db="EMBL/GenBank/DDBJ databases">
        <authorList>
            <person name="Broberg M."/>
        </authorList>
    </citation>
    <scope>NUCLEOTIDE SEQUENCE [LARGE SCALE GENOMIC DNA]</scope>
</reference>
<dbReference type="EC" id="2.7.1.172" evidence="1"/>
<organism evidence="3 4">
    <name type="scientific">Bionectria ochroleuca</name>
    <name type="common">Gliocladium roseum</name>
    <dbReference type="NCBI Taxonomy" id="29856"/>
    <lineage>
        <taxon>Eukaryota</taxon>
        <taxon>Fungi</taxon>
        <taxon>Dikarya</taxon>
        <taxon>Ascomycota</taxon>
        <taxon>Pezizomycotina</taxon>
        <taxon>Sordariomycetes</taxon>
        <taxon>Hypocreomycetidae</taxon>
        <taxon>Hypocreales</taxon>
        <taxon>Bionectriaceae</taxon>
        <taxon>Clonostachys</taxon>
    </lineage>
</organism>
<accession>A0ABY6UZK9</accession>
<name>A0ABY6UZK9_BIOOC</name>
<evidence type="ECO:0000256" key="1">
    <source>
        <dbReference type="ARBA" id="ARBA00011961"/>
    </source>
</evidence>
<dbReference type="EMBL" id="CABFNS010000925">
    <property type="protein sequence ID" value="VUC36104.1"/>
    <property type="molecule type" value="Genomic_DNA"/>
</dbReference>
<dbReference type="InterPro" id="IPR011009">
    <property type="entry name" value="Kinase-like_dom_sf"/>
</dbReference>
<dbReference type="Pfam" id="PF03881">
    <property type="entry name" value="Fructosamin_kin"/>
    <property type="match status" value="1"/>
</dbReference>
<dbReference type="Proteomes" id="UP000766486">
    <property type="component" value="Unassembled WGS sequence"/>
</dbReference>
<dbReference type="InterPro" id="IPR016477">
    <property type="entry name" value="Fructo-/Ketosamine-3-kinase"/>
</dbReference>